<accession>A2DN94</accession>
<dbReference type="PRINTS" id="PR00305">
    <property type="entry name" value="1433ZETA"/>
</dbReference>
<dbReference type="VEuPathDB" id="TrichDB:TVAGG3_1024130"/>
<dbReference type="Pfam" id="PF00244">
    <property type="entry name" value="14-3-3"/>
    <property type="match status" value="1"/>
</dbReference>
<dbReference type="RefSeq" id="XP_001579068.1">
    <property type="nucleotide sequence ID" value="XM_001579018.1"/>
</dbReference>
<feature type="domain" description="14-3-3" evidence="3">
    <location>
        <begin position="13"/>
        <end position="240"/>
    </location>
</feature>
<evidence type="ECO:0000256" key="2">
    <source>
        <dbReference type="PIRSR" id="PIRSR000868-1"/>
    </source>
</evidence>
<dbReference type="OMA" id="CFLMYYL"/>
<dbReference type="GO" id="GO:0007165">
    <property type="term" value="P:signal transduction"/>
    <property type="evidence" value="ECO:0000318"/>
    <property type="project" value="GO_Central"/>
</dbReference>
<reference evidence="4" key="1">
    <citation type="submission" date="2006-10" db="EMBL/GenBank/DDBJ databases">
        <authorList>
            <person name="Amadeo P."/>
            <person name="Zhao Q."/>
            <person name="Wortman J."/>
            <person name="Fraser-Liggett C."/>
            <person name="Carlton J."/>
        </authorList>
    </citation>
    <scope>NUCLEOTIDE SEQUENCE</scope>
    <source>
        <strain evidence="4">G3</strain>
    </source>
</reference>
<feature type="site" description="Interaction with phosphoserine on interacting protein" evidence="2">
    <location>
        <position position="137"/>
    </location>
</feature>
<evidence type="ECO:0000313" key="4">
    <source>
        <dbReference type="EMBL" id="EAY18082.1"/>
    </source>
</evidence>
<evidence type="ECO:0000313" key="5">
    <source>
        <dbReference type="Proteomes" id="UP000001542"/>
    </source>
</evidence>
<dbReference type="VEuPathDB" id="TrichDB:TVAG_306020"/>
<dbReference type="AlphaFoldDB" id="A2DN94"/>
<dbReference type="SUPFAM" id="SSF48445">
    <property type="entry name" value="14-3-3 protein"/>
    <property type="match status" value="1"/>
</dbReference>
<dbReference type="EMBL" id="DS113222">
    <property type="protein sequence ID" value="EAY18082.1"/>
    <property type="molecule type" value="Genomic_DNA"/>
</dbReference>
<sequence>MIDERAGLIYLLNVFYANPQEFPRIGEDDENITMMKRIIELNPQLNENERNLLSCLYKTIVTKRRDVLRRFENEFNPECQQFEKRYEKIQEFRETLVSEVDKYCLDLCQLIEDHLLPVASTPESRIFYEKMEADYYRYMAENHEGDERQDAIQKAGQHYENALSISKSEISSVSSLALGLVLNYSVFLYDMMEKHHEAIELSEKSVQETIDLLDTLSDKSYTEASKIIMLLKDNCQNWRERL</sequence>
<dbReference type="GO" id="GO:0005737">
    <property type="term" value="C:cytoplasm"/>
    <property type="evidence" value="ECO:0000318"/>
    <property type="project" value="GO_Central"/>
</dbReference>
<dbReference type="PANTHER" id="PTHR18860">
    <property type="entry name" value="14-3-3 PROTEIN"/>
    <property type="match status" value="1"/>
</dbReference>
<dbReference type="CDD" id="cd08774">
    <property type="entry name" value="14-3-3"/>
    <property type="match status" value="1"/>
</dbReference>
<dbReference type="STRING" id="5722.A2DN94"/>
<protein>
    <submittedName>
        <fullName evidence="4">14-3-3 protein</fullName>
    </submittedName>
</protein>
<dbReference type="GO" id="GO:0008104">
    <property type="term" value="P:intracellular protein localization"/>
    <property type="evidence" value="ECO:0000318"/>
    <property type="project" value="GO_Central"/>
</dbReference>
<name>A2DN94_TRIV3</name>
<reference evidence="4" key="2">
    <citation type="journal article" date="2007" name="Science">
        <title>Draft genome sequence of the sexually transmitted pathogen Trichomonas vaginalis.</title>
        <authorList>
            <person name="Carlton J.M."/>
            <person name="Hirt R.P."/>
            <person name="Silva J.C."/>
            <person name="Delcher A.L."/>
            <person name="Schatz M."/>
            <person name="Zhao Q."/>
            <person name="Wortman J.R."/>
            <person name="Bidwell S.L."/>
            <person name="Alsmark U.C.M."/>
            <person name="Besteiro S."/>
            <person name="Sicheritz-Ponten T."/>
            <person name="Noel C.J."/>
            <person name="Dacks J.B."/>
            <person name="Foster P.G."/>
            <person name="Simillion C."/>
            <person name="Van de Peer Y."/>
            <person name="Miranda-Saavedra D."/>
            <person name="Barton G.J."/>
            <person name="Westrop G.D."/>
            <person name="Mueller S."/>
            <person name="Dessi D."/>
            <person name="Fiori P.L."/>
            <person name="Ren Q."/>
            <person name="Paulsen I."/>
            <person name="Zhang H."/>
            <person name="Bastida-Corcuera F.D."/>
            <person name="Simoes-Barbosa A."/>
            <person name="Brown M.T."/>
            <person name="Hayes R.D."/>
            <person name="Mukherjee M."/>
            <person name="Okumura C.Y."/>
            <person name="Schneider R."/>
            <person name="Smith A.J."/>
            <person name="Vanacova S."/>
            <person name="Villalvazo M."/>
            <person name="Haas B.J."/>
            <person name="Pertea M."/>
            <person name="Feldblyum T.V."/>
            <person name="Utterback T.R."/>
            <person name="Shu C.L."/>
            <person name="Osoegawa K."/>
            <person name="de Jong P.J."/>
            <person name="Hrdy I."/>
            <person name="Horvathova L."/>
            <person name="Zubacova Z."/>
            <person name="Dolezal P."/>
            <person name="Malik S.B."/>
            <person name="Logsdon J.M. Jr."/>
            <person name="Henze K."/>
            <person name="Gupta A."/>
            <person name="Wang C.C."/>
            <person name="Dunne R.L."/>
            <person name="Upcroft J.A."/>
            <person name="Upcroft P."/>
            <person name="White O."/>
            <person name="Salzberg S.L."/>
            <person name="Tang P."/>
            <person name="Chiu C.-H."/>
            <person name="Lee Y.-S."/>
            <person name="Embley T.M."/>
            <person name="Coombs G.H."/>
            <person name="Mottram J.C."/>
            <person name="Tachezy J."/>
            <person name="Fraser-Liggett C.M."/>
            <person name="Johnson P.J."/>
        </authorList>
    </citation>
    <scope>NUCLEOTIDE SEQUENCE [LARGE SCALE GENOMIC DNA]</scope>
    <source>
        <strain evidence="4">G3</strain>
    </source>
</reference>
<dbReference type="Gene3D" id="1.20.190.20">
    <property type="entry name" value="14-3-3 domain"/>
    <property type="match status" value="1"/>
</dbReference>
<dbReference type="InterPro" id="IPR036815">
    <property type="entry name" value="14-3-3_dom_sf"/>
</dbReference>
<dbReference type="OrthoDB" id="1653034at2759"/>
<dbReference type="InterPro" id="IPR000308">
    <property type="entry name" value="14-3-3"/>
</dbReference>
<feature type="site" description="Interaction with phosphoserine on interacting protein" evidence="2">
    <location>
        <position position="65"/>
    </location>
</feature>
<dbReference type="Proteomes" id="UP000001542">
    <property type="component" value="Unassembled WGS sequence"/>
</dbReference>
<dbReference type="InterPro" id="IPR023410">
    <property type="entry name" value="14-3-3_domain"/>
</dbReference>
<gene>
    <name evidence="4" type="ORF">TVAG_306020</name>
</gene>
<dbReference type="SMR" id="A2DN94"/>
<dbReference type="KEGG" id="tva:5463586"/>
<comment type="similarity">
    <text evidence="1">Belongs to the 14-3-3 family.</text>
</comment>
<organism evidence="4 5">
    <name type="scientific">Trichomonas vaginalis (strain ATCC PRA-98 / G3)</name>
    <dbReference type="NCBI Taxonomy" id="412133"/>
    <lineage>
        <taxon>Eukaryota</taxon>
        <taxon>Metamonada</taxon>
        <taxon>Parabasalia</taxon>
        <taxon>Trichomonadida</taxon>
        <taxon>Trichomonadidae</taxon>
        <taxon>Trichomonas</taxon>
    </lineage>
</organism>
<dbReference type="SMART" id="SM00101">
    <property type="entry name" value="14_3_3"/>
    <property type="match status" value="1"/>
</dbReference>
<evidence type="ECO:0000259" key="3">
    <source>
        <dbReference type="SMART" id="SM00101"/>
    </source>
</evidence>
<keyword evidence="5" id="KW-1185">Reference proteome</keyword>
<dbReference type="InParanoid" id="A2DN94"/>
<dbReference type="PIRSF" id="PIRSF000868">
    <property type="entry name" value="14-3-3"/>
    <property type="match status" value="1"/>
</dbReference>
<dbReference type="eggNOG" id="KOG0841">
    <property type="taxonomic scope" value="Eukaryota"/>
</dbReference>
<proteinExistence type="inferred from homology"/>
<evidence type="ECO:0000256" key="1">
    <source>
        <dbReference type="ARBA" id="ARBA00006141"/>
    </source>
</evidence>